<name>X1RVB1_9ZZZZ</name>
<protein>
    <submittedName>
        <fullName evidence="1">Uncharacterized protein</fullName>
    </submittedName>
</protein>
<proteinExistence type="predicted"/>
<feature type="non-terminal residue" evidence="1">
    <location>
        <position position="1"/>
    </location>
</feature>
<reference evidence="1" key="1">
    <citation type="journal article" date="2014" name="Front. Microbiol.">
        <title>High frequency of phylogenetically diverse reductive dehalogenase-homologous genes in deep subseafloor sedimentary metagenomes.</title>
        <authorList>
            <person name="Kawai M."/>
            <person name="Futagami T."/>
            <person name="Toyoda A."/>
            <person name="Takaki Y."/>
            <person name="Nishi S."/>
            <person name="Hori S."/>
            <person name="Arai W."/>
            <person name="Tsubouchi T."/>
            <person name="Morono Y."/>
            <person name="Uchiyama I."/>
            <person name="Ito T."/>
            <person name="Fujiyama A."/>
            <person name="Inagaki F."/>
            <person name="Takami H."/>
        </authorList>
    </citation>
    <scope>NUCLEOTIDE SEQUENCE</scope>
    <source>
        <strain evidence="1">Expedition CK06-06</strain>
    </source>
</reference>
<sequence>TLRNLFVRFKEILNSKKETLNCFCKYGVQVEGWLKGELLCFLDNEKATRRLAEFDREVPFGVGRKKVDFRVNMSTSSGALEAWIELK</sequence>
<comment type="caution">
    <text evidence="1">The sequence shown here is derived from an EMBL/GenBank/DDBJ whole genome shotgun (WGS) entry which is preliminary data.</text>
</comment>
<dbReference type="AlphaFoldDB" id="X1RVB1"/>
<gene>
    <name evidence="1" type="ORF">S06H3_65664</name>
</gene>
<accession>X1RVB1</accession>
<evidence type="ECO:0000313" key="1">
    <source>
        <dbReference type="EMBL" id="GAI70881.1"/>
    </source>
</evidence>
<dbReference type="EMBL" id="BARV01044318">
    <property type="protein sequence ID" value="GAI70881.1"/>
    <property type="molecule type" value="Genomic_DNA"/>
</dbReference>
<feature type="non-terminal residue" evidence="1">
    <location>
        <position position="87"/>
    </location>
</feature>
<organism evidence="1">
    <name type="scientific">marine sediment metagenome</name>
    <dbReference type="NCBI Taxonomy" id="412755"/>
    <lineage>
        <taxon>unclassified sequences</taxon>
        <taxon>metagenomes</taxon>
        <taxon>ecological metagenomes</taxon>
    </lineage>
</organism>